<dbReference type="InterPro" id="IPR036388">
    <property type="entry name" value="WH-like_DNA-bd_sf"/>
</dbReference>
<dbReference type="PANTHER" id="PTHR30419">
    <property type="entry name" value="HTH-TYPE TRANSCRIPTIONAL REGULATOR YBHD"/>
    <property type="match status" value="1"/>
</dbReference>
<dbReference type="Gene3D" id="3.40.190.290">
    <property type="match status" value="1"/>
</dbReference>
<dbReference type="Pfam" id="PF03466">
    <property type="entry name" value="LysR_substrate"/>
    <property type="match status" value="1"/>
</dbReference>
<dbReference type="RefSeq" id="WP_174990281.1">
    <property type="nucleotide sequence ID" value="NZ_CABPSQ010000001.1"/>
</dbReference>
<dbReference type="EMBL" id="CABPSQ010000001">
    <property type="protein sequence ID" value="VVE59942.1"/>
    <property type="molecule type" value="Genomic_DNA"/>
</dbReference>
<accession>A0A5E4ZHC8</accession>
<proteinExistence type="inferred from homology"/>
<dbReference type="GO" id="GO:0005829">
    <property type="term" value="C:cytosol"/>
    <property type="evidence" value="ECO:0007669"/>
    <property type="project" value="TreeGrafter"/>
</dbReference>
<dbReference type="PROSITE" id="PS50931">
    <property type="entry name" value="HTH_LYSR"/>
    <property type="match status" value="1"/>
</dbReference>
<dbReference type="AlphaFoldDB" id="A0A5E4ZHC8"/>
<evidence type="ECO:0000256" key="4">
    <source>
        <dbReference type="ARBA" id="ARBA00023163"/>
    </source>
</evidence>
<dbReference type="SUPFAM" id="SSF46785">
    <property type="entry name" value="Winged helix' DNA-binding domain"/>
    <property type="match status" value="1"/>
</dbReference>
<organism evidence="6 7">
    <name type="scientific">Pandoraea captiosa</name>
    <dbReference type="NCBI Taxonomy" id="2508302"/>
    <lineage>
        <taxon>Bacteria</taxon>
        <taxon>Pseudomonadati</taxon>
        <taxon>Pseudomonadota</taxon>
        <taxon>Betaproteobacteria</taxon>
        <taxon>Burkholderiales</taxon>
        <taxon>Burkholderiaceae</taxon>
        <taxon>Pandoraea</taxon>
    </lineage>
</organism>
<gene>
    <name evidence="6" type="primary">cysL</name>
    <name evidence="6" type="ORF">PCA31118_00067</name>
</gene>
<keyword evidence="7" id="KW-1185">Reference proteome</keyword>
<evidence type="ECO:0000256" key="3">
    <source>
        <dbReference type="ARBA" id="ARBA00023125"/>
    </source>
</evidence>
<keyword evidence="3" id="KW-0238">DNA-binding</keyword>
<evidence type="ECO:0000256" key="2">
    <source>
        <dbReference type="ARBA" id="ARBA00023015"/>
    </source>
</evidence>
<evidence type="ECO:0000313" key="6">
    <source>
        <dbReference type="EMBL" id="VVE59942.1"/>
    </source>
</evidence>
<name>A0A5E4ZHC8_9BURK</name>
<protein>
    <submittedName>
        <fullName evidence="6">HTH-type transcriptional regulator CysL</fullName>
    </submittedName>
</protein>
<dbReference type="GO" id="GO:0003677">
    <property type="term" value="F:DNA binding"/>
    <property type="evidence" value="ECO:0007669"/>
    <property type="project" value="UniProtKB-KW"/>
</dbReference>
<keyword evidence="2" id="KW-0805">Transcription regulation</keyword>
<dbReference type="InterPro" id="IPR000847">
    <property type="entry name" value="LysR_HTH_N"/>
</dbReference>
<evidence type="ECO:0000259" key="5">
    <source>
        <dbReference type="PROSITE" id="PS50931"/>
    </source>
</evidence>
<dbReference type="InterPro" id="IPR036390">
    <property type="entry name" value="WH_DNA-bd_sf"/>
</dbReference>
<dbReference type="GO" id="GO:0003700">
    <property type="term" value="F:DNA-binding transcription factor activity"/>
    <property type="evidence" value="ECO:0007669"/>
    <property type="project" value="InterPro"/>
</dbReference>
<dbReference type="InterPro" id="IPR050950">
    <property type="entry name" value="HTH-type_LysR_regulators"/>
</dbReference>
<feature type="domain" description="HTH lysR-type" evidence="5">
    <location>
        <begin position="8"/>
        <end position="65"/>
    </location>
</feature>
<dbReference type="SUPFAM" id="SSF53850">
    <property type="entry name" value="Periplasmic binding protein-like II"/>
    <property type="match status" value="1"/>
</dbReference>
<dbReference type="Pfam" id="PF00126">
    <property type="entry name" value="HTH_1"/>
    <property type="match status" value="1"/>
</dbReference>
<dbReference type="Proteomes" id="UP000414136">
    <property type="component" value="Unassembled WGS sequence"/>
</dbReference>
<dbReference type="InterPro" id="IPR005119">
    <property type="entry name" value="LysR_subst-bd"/>
</dbReference>
<evidence type="ECO:0000313" key="7">
    <source>
        <dbReference type="Proteomes" id="UP000414136"/>
    </source>
</evidence>
<dbReference type="PANTHER" id="PTHR30419:SF2">
    <property type="entry name" value="LYSR FAMILY TRANSCRIPTIONAL REGULATOR"/>
    <property type="match status" value="1"/>
</dbReference>
<dbReference type="Gene3D" id="1.10.10.10">
    <property type="entry name" value="Winged helix-like DNA-binding domain superfamily/Winged helix DNA-binding domain"/>
    <property type="match status" value="1"/>
</dbReference>
<keyword evidence="4" id="KW-0804">Transcription</keyword>
<reference evidence="6 7" key="1">
    <citation type="submission" date="2019-08" db="EMBL/GenBank/DDBJ databases">
        <authorList>
            <person name="Peeters C."/>
        </authorList>
    </citation>
    <scope>NUCLEOTIDE SEQUENCE [LARGE SCALE GENOMIC DNA]</scope>
    <source>
        <strain evidence="6 7">LMG 31118</strain>
    </source>
</reference>
<evidence type="ECO:0000256" key="1">
    <source>
        <dbReference type="ARBA" id="ARBA00009437"/>
    </source>
</evidence>
<comment type="similarity">
    <text evidence="1">Belongs to the LysR transcriptional regulatory family.</text>
</comment>
<sequence>MPQTIKQLDLTSLRLFRAVQAEGGVVRAATAEHIAPSAISRRISELESALGTKLMFRDASGTRLTRAGEVVLTYAMKIDVDLQRMIAEIAHVDASVYGTVRVLANLSSMVQFVPRDLVALEQTYPDVVVSFEERLSAGIIRGIGDEVADVGITHVVDEGCRLSTVPYRQEVFALVAGSGHPLANREAIRFSETLDHVHIGFSEGSALGQIVAMKAGELGRSLTYRIRVSSFDSACSLVAARAGICIMPTKVAEVYRSRLQLRIIPLSDDWAARHLMLVFKRYDSLSPQARAFVDFMSARRNAGDDCADDER</sequence>